<dbReference type="PANTHER" id="PTHR11954:SF22">
    <property type="entry name" value="D-DOPACHROME DECARBOXYLASE"/>
    <property type="match status" value="1"/>
</dbReference>
<comment type="subcellular location">
    <subcellularLocation>
        <location evidence="1">Cytoplasm</location>
    </subcellularLocation>
</comment>
<protein>
    <recommendedName>
        <fullName evidence="9">D-dopachrome decarboxylase</fullName>
        <ecNumber evidence="9">4.1.1.84</ecNumber>
    </recommendedName>
</protein>
<dbReference type="Pfam" id="PF01187">
    <property type="entry name" value="MIF"/>
    <property type="match status" value="1"/>
</dbReference>
<comment type="function">
    <text evidence="8">Tautomerization of D-dopachrome with decarboxylation to give 5,6-dihydroxyindole (DHI).</text>
</comment>
<dbReference type="AlphaFoldDB" id="A0A2S0SKF4"/>
<dbReference type="InterPro" id="IPR014347">
    <property type="entry name" value="Tautomerase/MIF_sf"/>
</dbReference>
<evidence type="ECO:0000256" key="9">
    <source>
        <dbReference type="ARBA" id="ARBA00038884"/>
    </source>
</evidence>
<dbReference type="EC" id="4.1.1.84" evidence="9"/>
<organism evidence="10">
    <name type="scientific">Ruditapes philippinarum</name>
    <name type="common">Japanese carpet shell</name>
    <name type="synonym">Venerupis philippinarum</name>
    <dbReference type="NCBI Taxonomy" id="129788"/>
    <lineage>
        <taxon>Eukaryota</taxon>
        <taxon>Metazoa</taxon>
        <taxon>Spiralia</taxon>
        <taxon>Lophotrochozoa</taxon>
        <taxon>Mollusca</taxon>
        <taxon>Bivalvia</taxon>
        <taxon>Autobranchia</taxon>
        <taxon>Heteroconchia</taxon>
        <taxon>Euheterodonta</taxon>
        <taxon>Imparidentia</taxon>
        <taxon>Neoheterodontei</taxon>
        <taxon>Venerida</taxon>
        <taxon>Veneroidea</taxon>
        <taxon>Veneridae</taxon>
        <taxon>Ruditapes</taxon>
    </lineage>
</organism>
<dbReference type="PANTHER" id="PTHR11954">
    <property type="entry name" value="D-DOPACHROME DECARBOXYLASE"/>
    <property type="match status" value="1"/>
</dbReference>
<sequence>MPLCYIFTNLKDSEISPDLEENLEECISKLMNKPKERITVMLNTGIRMRFGGKKQPGMVCNIHSIAVFDEKRNPGYFPQLFDVLTSATKLPASSITIELTDLPAHMALNGAALS</sequence>
<evidence type="ECO:0000256" key="8">
    <source>
        <dbReference type="ARBA" id="ARBA00037460"/>
    </source>
</evidence>
<keyword evidence="5" id="KW-0007">Acetylation</keyword>
<evidence type="ECO:0000256" key="7">
    <source>
        <dbReference type="ARBA" id="ARBA00023239"/>
    </source>
</evidence>
<comment type="similarity">
    <text evidence="2">Belongs to the MIF family.</text>
</comment>
<dbReference type="GO" id="GO:0005615">
    <property type="term" value="C:extracellular space"/>
    <property type="evidence" value="ECO:0007669"/>
    <property type="project" value="TreeGrafter"/>
</dbReference>
<evidence type="ECO:0000256" key="4">
    <source>
        <dbReference type="ARBA" id="ARBA00022490"/>
    </source>
</evidence>
<reference evidence="10" key="1">
    <citation type="journal article" date="2018" name="Fish Shellfish Immunol.">
        <title>Two macrophage migration inhibitory factors (MIFs) from the clam Ruditapes philippinarum: Molecular characterization, localization and enzymatic activities.</title>
        <authorList>
            <person name="Wang D."/>
            <person name="Yang D."/>
            <person name="Wang Q."/>
            <person name="Zhao Y."/>
            <person name="Li C."/>
            <person name="Wei Q."/>
            <person name="Han Y."/>
            <person name="Zhao J."/>
        </authorList>
    </citation>
    <scope>NUCLEOTIDE SEQUENCE</scope>
</reference>
<keyword evidence="7" id="KW-0456">Lyase</keyword>
<evidence type="ECO:0000256" key="5">
    <source>
        <dbReference type="ARBA" id="ARBA00022990"/>
    </source>
</evidence>
<evidence type="ECO:0000256" key="6">
    <source>
        <dbReference type="ARBA" id="ARBA00023101"/>
    </source>
</evidence>
<proteinExistence type="evidence at transcript level"/>
<accession>A0A2S0SKF4</accession>
<evidence type="ECO:0000256" key="1">
    <source>
        <dbReference type="ARBA" id="ARBA00004496"/>
    </source>
</evidence>
<evidence type="ECO:0000256" key="3">
    <source>
        <dbReference type="ARBA" id="ARBA00011233"/>
    </source>
</evidence>
<evidence type="ECO:0000313" key="10">
    <source>
        <dbReference type="EMBL" id="AWB09319.1"/>
    </source>
</evidence>
<dbReference type="GO" id="GO:0033981">
    <property type="term" value="F:D-dopachrome decarboxylase activity"/>
    <property type="evidence" value="ECO:0007669"/>
    <property type="project" value="UniProtKB-EC"/>
</dbReference>
<name>A0A2S0SKF4_RUDPH</name>
<comment type="subunit">
    <text evidence="3">Homotrimer.</text>
</comment>
<dbReference type="InterPro" id="IPR001398">
    <property type="entry name" value="Macrophage_inhib_fac"/>
</dbReference>
<dbReference type="Gene3D" id="3.30.429.10">
    <property type="entry name" value="Macrophage Migration Inhibitory Factor"/>
    <property type="match status" value="1"/>
</dbReference>
<evidence type="ECO:0000256" key="2">
    <source>
        <dbReference type="ARBA" id="ARBA00005851"/>
    </source>
</evidence>
<dbReference type="SUPFAM" id="SSF55331">
    <property type="entry name" value="Tautomerase/MIF"/>
    <property type="match status" value="1"/>
</dbReference>
<dbReference type="GO" id="GO:0005737">
    <property type="term" value="C:cytoplasm"/>
    <property type="evidence" value="ECO:0007669"/>
    <property type="project" value="UniProtKB-SubCell"/>
</dbReference>
<dbReference type="GO" id="GO:0042438">
    <property type="term" value="P:melanin biosynthetic process"/>
    <property type="evidence" value="ECO:0007669"/>
    <property type="project" value="UniProtKB-KW"/>
</dbReference>
<keyword evidence="4" id="KW-0963">Cytoplasm</keyword>
<keyword evidence="6" id="KW-0470">Melanin biosynthesis</keyword>
<dbReference type="GO" id="GO:0050178">
    <property type="term" value="F:phenylpyruvate tautomerase activity"/>
    <property type="evidence" value="ECO:0007669"/>
    <property type="project" value="TreeGrafter"/>
</dbReference>
<dbReference type="EMBL" id="MF632069">
    <property type="protein sequence ID" value="AWB09319.1"/>
    <property type="molecule type" value="mRNA"/>
</dbReference>